<dbReference type="SUPFAM" id="SSF53092">
    <property type="entry name" value="Creatinase/prolidase N-terminal domain"/>
    <property type="match status" value="1"/>
</dbReference>
<evidence type="ECO:0000313" key="9">
    <source>
        <dbReference type="Proteomes" id="UP000256599"/>
    </source>
</evidence>
<dbReference type="EMBL" id="NXLR01000009">
    <property type="protein sequence ID" value="RDU59720.1"/>
    <property type="molecule type" value="Genomic_DNA"/>
</dbReference>
<dbReference type="PROSITE" id="PS00491">
    <property type="entry name" value="PROLINE_PEPTIDASE"/>
    <property type="match status" value="1"/>
</dbReference>
<keyword evidence="8" id="KW-0031">Aminopeptidase</keyword>
<evidence type="ECO:0000256" key="5">
    <source>
        <dbReference type="RuleBase" id="RU000590"/>
    </source>
</evidence>
<feature type="domain" description="Creatinase N-terminal" evidence="7">
    <location>
        <begin position="10"/>
        <end position="105"/>
    </location>
</feature>
<dbReference type="InterPro" id="IPR036005">
    <property type="entry name" value="Creatinase/aminopeptidase-like"/>
</dbReference>
<evidence type="ECO:0000256" key="4">
    <source>
        <dbReference type="ARBA" id="ARBA00023049"/>
    </source>
</evidence>
<dbReference type="InterPro" id="IPR029149">
    <property type="entry name" value="Creatin/AminoP/Spt16_N"/>
</dbReference>
<dbReference type="Pfam" id="PF00557">
    <property type="entry name" value="Peptidase_M24"/>
    <property type="match status" value="1"/>
</dbReference>
<dbReference type="InterPro" id="IPR001131">
    <property type="entry name" value="Peptidase_M24B_aminopep-P_CS"/>
</dbReference>
<keyword evidence="2 5" id="KW-0479">Metal-binding</keyword>
<dbReference type="AlphaFoldDB" id="A0A3D8I3I3"/>
<keyword evidence="3" id="KW-0378">Hydrolase</keyword>
<comment type="similarity">
    <text evidence="5">Belongs to the peptidase M24B family.</text>
</comment>
<dbReference type="GO" id="GO:0004177">
    <property type="term" value="F:aminopeptidase activity"/>
    <property type="evidence" value="ECO:0007669"/>
    <property type="project" value="UniProtKB-KW"/>
</dbReference>
<dbReference type="InterPro" id="IPR000994">
    <property type="entry name" value="Pept_M24"/>
</dbReference>
<evidence type="ECO:0000313" key="8">
    <source>
        <dbReference type="EMBL" id="RDU59720.1"/>
    </source>
</evidence>
<dbReference type="GO" id="GO:0006508">
    <property type="term" value="P:proteolysis"/>
    <property type="evidence" value="ECO:0007669"/>
    <property type="project" value="UniProtKB-KW"/>
</dbReference>
<reference evidence="8 9" key="1">
    <citation type="submission" date="2018-04" db="EMBL/GenBank/DDBJ databases">
        <title>Novel Campyloabacter and Helicobacter Species and Strains.</title>
        <authorList>
            <person name="Mannion A.J."/>
            <person name="Shen Z."/>
            <person name="Fox J.G."/>
        </authorList>
    </citation>
    <scope>NUCLEOTIDE SEQUENCE [LARGE SCALE GENOMIC DNA]</scope>
    <source>
        <strain evidence="8 9">MIT 98-6070</strain>
    </source>
</reference>
<keyword evidence="1" id="KW-0645">Protease</keyword>
<name>A0A3D8I3I3_9HELI</name>
<evidence type="ECO:0000256" key="2">
    <source>
        <dbReference type="ARBA" id="ARBA00022723"/>
    </source>
</evidence>
<feature type="domain" description="Peptidase M24" evidence="6">
    <location>
        <begin position="126"/>
        <end position="342"/>
    </location>
</feature>
<evidence type="ECO:0000259" key="6">
    <source>
        <dbReference type="Pfam" id="PF00557"/>
    </source>
</evidence>
<evidence type="ECO:0000256" key="3">
    <source>
        <dbReference type="ARBA" id="ARBA00022801"/>
    </source>
</evidence>
<dbReference type="Gene3D" id="3.40.350.10">
    <property type="entry name" value="Creatinase/prolidase N-terminal domain"/>
    <property type="match status" value="1"/>
</dbReference>
<dbReference type="SUPFAM" id="SSF55920">
    <property type="entry name" value="Creatinase/aminopeptidase"/>
    <property type="match status" value="1"/>
</dbReference>
<evidence type="ECO:0000259" key="7">
    <source>
        <dbReference type="Pfam" id="PF01321"/>
    </source>
</evidence>
<gene>
    <name evidence="8" type="ORF">CQA63_05565</name>
</gene>
<dbReference type="Pfam" id="PF01321">
    <property type="entry name" value="Creatinase_N"/>
    <property type="match status" value="1"/>
</dbReference>
<dbReference type="Gene3D" id="3.90.230.10">
    <property type="entry name" value="Creatinase/methionine aminopeptidase superfamily"/>
    <property type="match status" value="1"/>
</dbReference>
<dbReference type="RefSeq" id="WP_104700004.1">
    <property type="nucleotide sequence ID" value="NZ_FZPP01000019.1"/>
</dbReference>
<dbReference type="GO" id="GO:0008237">
    <property type="term" value="F:metallopeptidase activity"/>
    <property type="evidence" value="ECO:0007669"/>
    <property type="project" value="UniProtKB-KW"/>
</dbReference>
<dbReference type="Proteomes" id="UP000256599">
    <property type="component" value="Unassembled WGS sequence"/>
</dbReference>
<evidence type="ECO:0000256" key="1">
    <source>
        <dbReference type="ARBA" id="ARBA00022670"/>
    </source>
</evidence>
<dbReference type="InterPro" id="IPR050659">
    <property type="entry name" value="Peptidase_M24B"/>
</dbReference>
<keyword evidence="4" id="KW-0482">Metalloprotease</keyword>
<organism evidence="8 9">
    <name type="scientific">Helicobacter marmotae</name>
    <dbReference type="NCBI Taxonomy" id="152490"/>
    <lineage>
        <taxon>Bacteria</taxon>
        <taxon>Pseudomonadati</taxon>
        <taxon>Campylobacterota</taxon>
        <taxon>Epsilonproteobacteria</taxon>
        <taxon>Campylobacterales</taxon>
        <taxon>Helicobacteraceae</taxon>
        <taxon>Helicobacter</taxon>
    </lineage>
</organism>
<accession>A0A3D8I3I3</accession>
<sequence length="349" mass="39870">MKTPLIYITLNENAQYYECGFSCDNALILRIDDERYFFTDARYSLEAKESTFPHTQVIESSDFLQSAQEVLKKAQVKELIFNPQELSLALYQSLEARCEAISCSLKPKANFHQYLRIIKTQDEIDKIAKSQKLNKKAFKHFGNALQKMLKKSPNEKQLHYQAMGFLSHFGDYELSFEPIVGINANAAKPHALPSPKCLLHKNDVLLFDAGIKYQRYCSDMTRTASIRGDINFSKKQHFKDPFVQKIYDIVLKAQEETIQKARTGMSGKEIDAIARGVIEKSGYGEYFVHSTGHGVGLDIHELPRISRLSEDIIEDNMVFSIEPGIYLPQKFGIRIEDLVVMKNGRPEVL</sequence>
<dbReference type="OrthoDB" id="9806388at2"/>
<dbReference type="CDD" id="cd01092">
    <property type="entry name" value="APP-like"/>
    <property type="match status" value="1"/>
</dbReference>
<comment type="caution">
    <text evidence="8">The sequence shown here is derived from an EMBL/GenBank/DDBJ whole genome shotgun (WGS) entry which is preliminary data.</text>
</comment>
<dbReference type="InterPro" id="IPR000587">
    <property type="entry name" value="Creatinase_N"/>
</dbReference>
<dbReference type="PANTHER" id="PTHR46112">
    <property type="entry name" value="AMINOPEPTIDASE"/>
    <property type="match status" value="1"/>
</dbReference>
<dbReference type="PANTHER" id="PTHR46112:SF3">
    <property type="entry name" value="AMINOPEPTIDASE YPDF"/>
    <property type="match status" value="1"/>
</dbReference>
<keyword evidence="9" id="KW-1185">Reference proteome</keyword>
<dbReference type="GO" id="GO:0046872">
    <property type="term" value="F:metal ion binding"/>
    <property type="evidence" value="ECO:0007669"/>
    <property type="project" value="UniProtKB-KW"/>
</dbReference>
<protein>
    <submittedName>
        <fullName evidence="8">Aminopeptidase P family protein</fullName>
    </submittedName>
</protein>
<proteinExistence type="inferred from homology"/>